<comment type="caution">
    <text evidence="1">The sequence shown here is derived from an EMBL/GenBank/DDBJ whole genome shotgun (WGS) entry which is preliminary data.</text>
</comment>
<organism evidence="1 2">
    <name type="scientific">Dactylosporangium sucinum</name>
    <dbReference type="NCBI Taxonomy" id="1424081"/>
    <lineage>
        <taxon>Bacteria</taxon>
        <taxon>Bacillati</taxon>
        <taxon>Actinomycetota</taxon>
        <taxon>Actinomycetes</taxon>
        <taxon>Micromonosporales</taxon>
        <taxon>Micromonosporaceae</taxon>
        <taxon>Dactylosporangium</taxon>
    </lineage>
</organism>
<name>A0A917UCF7_9ACTN</name>
<evidence type="ECO:0000313" key="1">
    <source>
        <dbReference type="EMBL" id="GGM73901.1"/>
    </source>
</evidence>
<accession>A0A917UCF7</accession>
<proteinExistence type="predicted"/>
<evidence type="ECO:0000313" key="2">
    <source>
        <dbReference type="Proteomes" id="UP000642070"/>
    </source>
</evidence>
<reference evidence="1" key="2">
    <citation type="submission" date="2020-09" db="EMBL/GenBank/DDBJ databases">
        <authorList>
            <person name="Sun Q."/>
            <person name="Ohkuma M."/>
        </authorList>
    </citation>
    <scope>NUCLEOTIDE SEQUENCE</scope>
    <source>
        <strain evidence="1">JCM 19831</strain>
    </source>
</reference>
<dbReference type="Proteomes" id="UP000642070">
    <property type="component" value="Unassembled WGS sequence"/>
</dbReference>
<sequence>MNPEQTLEIIQRIYADLNIRPQDWACLIPEETRRDAPEERDQWPMSARLALDIQLNYAINRQLHYIRGFDLVGNFMIPPGYEFLSKECERFFRDHPRYEDNVFLMTRFDPANKFLATLDATIRQTLRGKDLNPVRADDKMYMPDRNLWNNVCVYMLCCGKGVAILEDRAADEFNPNVALEYGFMRALNRPTLLLADKGFRNLRADIIGTLREQFDLLDIENTVPEALERWLAGLT</sequence>
<reference evidence="1" key="1">
    <citation type="journal article" date="2014" name="Int. J. Syst. Evol. Microbiol.">
        <title>Complete genome sequence of Corynebacterium casei LMG S-19264T (=DSM 44701T), isolated from a smear-ripened cheese.</title>
        <authorList>
            <consortium name="US DOE Joint Genome Institute (JGI-PGF)"/>
            <person name="Walter F."/>
            <person name="Albersmeier A."/>
            <person name="Kalinowski J."/>
            <person name="Ruckert C."/>
        </authorList>
    </citation>
    <scope>NUCLEOTIDE SEQUENCE</scope>
    <source>
        <strain evidence="1">JCM 19831</strain>
    </source>
</reference>
<gene>
    <name evidence="1" type="ORF">GCM10007977_089340</name>
</gene>
<keyword evidence="2" id="KW-1185">Reference proteome</keyword>
<protein>
    <submittedName>
        <fullName evidence="1">Uncharacterized protein</fullName>
    </submittedName>
</protein>
<dbReference type="EMBL" id="BMPI01000067">
    <property type="protein sequence ID" value="GGM73901.1"/>
    <property type="molecule type" value="Genomic_DNA"/>
</dbReference>
<dbReference type="AlphaFoldDB" id="A0A917UCF7"/>